<evidence type="ECO:0000256" key="2">
    <source>
        <dbReference type="ARBA" id="ARBA00022517"/>
    </source>
</evidence>
<dbReference type="GO" id="GO:0000479">
    <property type="term" value="P:endonucleolytic cleavage of tricistronic rRNA transcript (SSU-rRNA, 5.8S rRNA, LSU-rRNA)"/>
    <property type="evidence" value="ECO:0007669"/>
    <property type="project" value="TreeGrafter"/>
</dbReference>
<name>A0A8J5XBQ9_DIALT</name>
<feature type="region of interest" description="Disordered" evidence="5">
    <location>
        <begin position="341"/>
        <end position="361"/>
    </location>
</feature>
<dbReference type="EMBL" id="JAGTXO010000031">
    <property type="protein sequence ID" value="KAG8460663.1"/>
    <property type="molecule type" value="Genomic_DNA"/>
</dbReference>
<dbReference type="GO" id="GO:0003924">
    <property type="term" value="F:GTPase activity"/>
    <property type="evidence" value="ECO:0007669"/>
    <property type="project" value="TreeGrafter"/>
</dbReference>
<dbReference type="Pfam" id="PF08142">
    <property type="entry name" value="AARP2CN"/>
    <property type="match status" value="1"/>
</dbReference>
<evidence type="ECO:0000256" key="3">
    <source>
        <dbReference type="ARBA" id="ARBA00023242"/>
    </source>
</evidence>
<dbReference type="GO" id="GO:0005525">
    <property type="term" value="F:GTP binding"/>
    <property type="evidence" value="ECO:0007669"/>
    <property type="project" value="TreeGrafter"/>
</dbReference>
<feature type="compositionally biased region" description="Polar residues" evidence="5">
    <location>
        <begin position="1"/>
        <end position="13"/>
    </location>
</feature>
<accession>A0A8J5XBQ9</accession>
<dbReference type="AlphaFoldDB" id="A0A8J5XBQ9"/>
<dbReference type="InterPro" id="IPR007034">
    <property type="entry name" value="BMS1_TSR1_C"/>
</dbReference>
<evidence type="ECO:0000313" key="7">
    <source>
        <dbReference type="EMBL" id="KAG8460663.1"/>
    </source>
</evidence>
<feature type="compositionally biased region" description="Acidic residues" evidence="5">
    <location>
        <begin position="541"/>
        <end position="551"/>
    </location>
</feature>
<feature type="compositionally biased region" description="Acidic residues" evidence="5">
    <location>
        <begin position="341"/>
        <end position="352"/>
    </location>
</feature>
<dbReference type="SMART" id="SM00785">
    <property type="entry name" value="AARP2CN"/>
    <property type="match status" value="1"/>
</dbReference>
<reference evidence="7" key="1">
    <citation type="submission" date="2021-05" db="EMBL/GenBank/DDBJ databases">
        <title>The genome of the haptophyte Pavlova lutheri (Diacronema luteri, Pavlovales) - a model for lipid biosynthesis in eukaryotic algae.</title>
        <authorList>
            <person name="Hulatt C.J."/>
            <person name="Posewitz M.C."/>
        </authorList>
    </citation>
    <scope>NUCLEOTIDE SEQUENCE</scope>
    <source>
        <strain evidence="7">NIVA-4/92</strain>
    </source>
</reference>
<keyword evidence="2" id="KW-0690">Ribosome biogenesis</keyword>
<dbReference type="Proteomes" id="UP000751190">
    <property type="component" value="Unassembled WGS sequence"/>
</dbReference>
<dbReference type="InterPro" id="IPR039761">
    <property type="entry name" value="Bms1/Tsr1"/>
</dbReference>
<dbReference type="PROSITE" id="PS51714">
    <property type="entry name" value="G_BMS1"/>
    <property type="match status" value="1"/>
</dbReference>
<proteinExistence type="inferred from homology"/>
<dbReference type="OrthoDB" id="119302at2759"/>
<feature type="domain" description="Bms1-type G" evidence="6">
    <location>
        <begin position="82"/>
        <end position="246"/>
    </location>
</feature>
<dbReference type="OMA" id="MSTHHRS"/>
<comment type="caution">
    <text evidence="7">The sequence shown here is derived from an EMBL/GenBank/DDBJ whole genome shotgun (WGS) entry which is preliminary data.</text>
</comment>
<dbReference type="GO" id="GO:0030688">
    <property type="term" value="C:preribosome, small subunit precursor"/>
    <property type="evidence" value="ECO:0007669"/>
    <property type="project" value="TreeGrafter"/>
</dbReference>
<dbReference type="PANTHER" id="PTHR12858:SF1">
    <property type="entry name" value="PRE-RRNA-PROCESSING PROTEIN TSR1 HOMOLOG"/>
    <property type="match status" value="1"/>
</dbReference>
<dbReference type="GO" id="GO:0000462">
    <property type="term" value="P:maturation of SSU-rRNA from tricistronic rRNA transcript (SSU-rRNA, 5.8S rRNA, LSU-rRNA)"/>
    <property type="evidence" value="ECO:0007669"/>
    <property type="project" value="TreeGrafter"/>
</dbReference>
<keyword evidence="3" id="KW-0539">Nucleus</keyword>
<feature type="compositionally biased region" description="Acidic residues" evidence="5">
    <location>
        <begin position="450"/>
        <end position="478"/>
    </location>
</feature>
<dbReference type="InterPro" id="IPR012948">
    <property type="entry name" value="AARP2CN"/>
</dbReference>
<evidence type="ECO:0000259" key="6">
    <source>
        <dbReference type="PROSITE" id="PS51714"/>
    </source>
</evidence>
<evidence type="ECO:0000256" key="4">
    <source>
        <dbReference type="ARBA" id="ARBA00038288"/>
    </source>
</evidence>
<sequence length="898" mass="94998">MQHQPGRLHQQNKPFKAKHRTKGAIKGASGGRVENGRLKAAAALGGAAGKEARRNAAKQRLTAHRAELVAQRRTGVGSEVGPPKTVVILPLAAASATGARALLDGLLAHAPAGGDMVRANGERLVTVALQHPTRQRVTFVSAPPPSFAALDAAKAADILVLHVSAIDGIDASGEALLSALCVQGVPTVVLALGALRELPGKAQAQAIKYWTSFLETKFPDESRLMPVRAPSDLAAMLRHLSSARLRAIHWRNGHAHVLAACAGYERGSDGGIDAGTLILRGHVRGRAFSARALVHLPGAGEFQIEDVRRLSDPTMAGGAGGGTRGSARGGARANEMAIDDDGAGTVDADETDGGAGTGGARARAPAVVCAPPEVRMSTRYDVEPDSLGQEQTWPSSVELDEAAAARARARGAGGSAGGAAGGGRGGKALAADDFKLGEEYAAIWAEALEDGGEEGEESENGEDEEDGGEEDGGEEDDGMGGARSDDEGAPRPRGRGTGRARDVDEDGEDGDAAMAMAVDEIDAEADAAAAAAARRARRDADDDERFPDEVDTPTHIPARERFARYRGLKSFRTSPWDPKESLPAEYARIYQFDDFRALQRQVLDDEADADADPERARELIALGDFVEVRLRGVPLGVARRCGYAQDGGGGGAEGGGLVLAVCLHEHENKMSVVHYTAKLHPALSDTAVISSKRDCIVQSGFRRYVGCPTFSDHSARASKHKLERFLHAGRVCVASVFAPAQFAPAPLTIFALPPAGASTLHGAPAALPPVVASGSLLGVDAERIVLKKIVLTGHPFRVHKRKAVVRWMFFSPDDIRWFKPVELFTKMGRVGHITEPLGTHGYMKCVFDGPLLPHDTVCMSLYKRVYPKWGRFRFANDEADEPALEQARAAEQRAAQES</sequence>
<comment type="similarity">
    <text evidence="4">Belongs to the TRAFAC class translation factor GTPase superfamily. Bms1-like GTPase family. TSR1 subfamily.</text>
</comment>
<dbReference type="GO" id="GO:0005730">
    <property type="term" value="C:nucleolus"/>
    <property type="evidence" value="ECO:0007669"/>
    <property type="project" value="UniProtKB-SubCell"/>
</dbReference>
<keyword evidence="8" id="KW-1185">Reference proteome</keyword>
<protein>
    <recommendedName>
        <fullName evidence="6">Bms1-type G domain-containing protein</fullName>
    </recommendedName>
</protein>
<dbReference type="PANTHER" id="PTHR12858">
    <property type="entry name" value="RIBOSOME BIOGENESIS PROTEIN"/>
    <property type="match status" value="1"/>
</dbReference>
<organism evidence="7 8">
    <name type="scientific">Diacronema lutheri</name>
    <name type="common">Unicellular marine alga</name>
    <name type="synonym">Monochrysis lutheri</name>
    <dbReference type="NCBI Taxonomy" id="2081491"/>
    <lineage>
        <taxon>Eukaryota</taxon>
        <taxon>Haptista</taxon>
        <taxon>Haptophyta</taxon>
        <taxon>Pavlovophyceae</taxon>
        <taxon>Pavlovales</taxon>
        <taxon>Pavlovaceae</taxon>
        <taxon>Diacronema</taxon>
    </lineage>
</organism>
<dbReference type="SMART" id="SM01362">
    <property type="entry name" value="DUF663"/>
    <property type="match status" value="1"/>
</dbReference>
<feature type="region of interest" description="Disordered" evidence="5">
    <location>
        <begin position="533"/>
        <end position="552"/>
    </location>
</feature>
<gene>
    <name evidence="7" type="ORF">KFE25_011438</name>
</gene>
<feature type="region of interest" description="Disordered" evidence="5">
    <location>
        <begin position="450"/>
        <end position="508"/>
    </location>
</feature>
<dbReference type="InterPro" id="IPR030387">
    <property type="entry name" value="G_Bms1/Tsr1_dom"/>
</dbReference>
<evidence type="ECO:0000256" key="5">
    <source>
        <dbReference type="SAM" id="MobiDB-lite"/>
    </source>
</evidence>
<dbReference type="Pfam" id="PF22298">
    <property type="entry name" value="Tsr1_G-like"/>
    <property type="match status" value="1"/>
</dbReference>
<comment type="subcellular location">
    <subcellularLocation>
        <location evidence="1">Nucleus</location>
        <location evidence="1">Nucleolus</location>
    </subcellularLocation>
</comment>
<evidence type="ECO:0000256" key="1">
    <source>
        <dbReference type="ARBA" id="ARBA00004604"/>
    </source>
</evidence>
<dbReference type="GO" id="GO:0034511">
    <property type="term" value="F:U3 snoRNA binding"/>
    <property type="evidence" value="ECO:0007669"/>
    <property type="project" value="TreeGrafter"/>
</dbReference>
<dbReference type="Pfam" id="PF04950">
    <property type="entry name" value="RIBIOP_C"/>
    <property type="match status" value="1"/>
</dbReference>
<evidence type="ECO:0000313" key="8">
    <source>
        <dbReference type="Proteomes" id="UP000751190"/>
    </source>
</evidence>
<feature type="region of interest" description="Disordered" evidence="5">
    <location>
        <begin position="1"/>
        <end position="32"/>
    </location>
</feature>